<name>A0AAE1HRS4_9NEOP</name>
<evidence type="ECO:0000313" key="2">
    <source>
        <dbReference type="Proteomes" id="UP001219518"/>
    </source>
</evidence>
<reference evidence="1" key="1">
    <citation type="submission" date="2021-07" db="EMBL/GenBank/DDBJ databases">
        <authorList>
            <person name="Catto M.A."/>
            <person name="Jacobson A."/>
            <person name="Kennedy G."/>
            <person name="Labadie P."/>
            <person name="Hunt B.G."/>
            <person name="Srinivasan R."/>
        </authorList>
    </citation>
    <scope>NUCLEOTIDE SEQUENCE</scope>
    <source>
        <strain evidence="1">PL_HMW_Pooled</strain>
        <tissue evidence="1">Head</tissue>
    </source>
</reference>
<organism evidence="1 2">
    <name type="scientific">Frankliniella fusca</name>
    <dbReference type="NCBI Taxonomy" id="407009"/>
    <lineage>
        <taxon>Eukaryota</taxon>
        <taxon>Metazoa</taxon>
        <taxon>Ecdysozoa</taxon>
        <taxon>Arthropoda</taxon>
        <taxon>Hexapoda</taxon>
        <taxon>Insecta</taxon>
        <taxon>Pterygota</taxon>
        <taxon>Neoptera</taxon>
        <taxon>Paraneoptera</taxon>
        <taxon>Thysanoptera</taxon>
        <taxon>Terebrantia</taxon>
        <taxon>Thripoidea</taxon>
        <taxon>Thripidae</taxon>
        <taxon>Frankliniella</taxon>
    </lineage>
</organism>
<keyword evidence="2" id="KW-1185">Reference proteome</keyword>
<dbReference type="EMBL" id="JAHWGI010001245">
    <property type="protein sequence ID" value="KAK3926304.1"/>
    <property type="molecule type" value="Genomic_DNA"/>
</dbReference>
<comment type="caution">
    <text evidence="1">The sequence shown here is derived from an EMBL/GenBank/DDBJ whole genome shotgun (WGS) entry which is preliminary data.</text>
</comment>
<protein>
    <submittedName>
        <fullName evidence="1">Uncharacterized protein</fullName>
    </submittedName>
</protein>
<reference evidence="1" key="2">
    <citation type="journal article" date="2023" name="BMC Genomics">
        <title>Pest status, molecular evolution, and epigenetic factors derived from the genome assembly of Frankliniella fusca, a thysanopteran phytovirus vector.</title>
        <authorList>
            <person name="Catto M.A."/>
            <person name="Labadie P.E."/>
            <person name="Jacobson A.L."/>
            <person name="Kennedy G.G."/>
            <person name="Srinivasan R."/>
            <person name="Hunt B.G."/>
        </authorList>
    </citation>
    <scope>NUCLEOTIDE SEQUENCE</scope>
    <source>
        <strain evidence="1">PL_HMW_Pooled</strain>
    </source>
</reference>
<dbReference type="AlphaFoldDB" id="A0AAE1HRS4"/>
<sequence length="74" mass="8333">MLTNCSFRALPSAIKSASMCLKFYSFKFKGCRPLFLSYHSYPSLPLPPLSFMNPSLNRNQTLPLSPLPLLPSPR</sequence>
<evidence type="ECO:0000313" key="1">
    <source>
        <dbReference type="EMBL" id="KAK3926304.1"/>
    </source>
</evidence>
<dbReference type="Proteomes" id="UP001219518">
    <property type="component" value="Unassembled WGS sequence"/>
</dbReference>
<proteinExistence type="predicted"/>
<accession>A0AAE1HRS4</accession>
<gene>
    <name evidence="1" type="ORF">KUF71_014553</name>
</gene>